<evidence type="ECO:0000256" key="1">
    <source>
        <dbReference type="ARBA" id="ARBA00006739"/>
    </source>
</evidence>
<reference evidence="4" key="1">
    <citation type="journal article" date="2019" name="Int. J. Syst. Evol. Microbiol.">
        <title>The Global Catalogue of Microorganisms (GCM) 10K type strain sequencing project: providing services to taxonomists for standard genome sequencing and annotation.</title>
        <authorList>
            <consortium name="The Broad Institute Genomics Platform"/>
            <consortium name="The Broad Institute Genome Sequencing Center for Infectious Disease"/>
            <person name="Wu L."/>
            <person name="Ma J."/>
        </authorList>
    </citation>
    <scope>NUCLEOTIDE SEQUENCE [LARGE SCALE GENOMIC DNA]</scope>
    <source>
        <strain evidence="4">JCM 16014</strain>
    </source>
</reference>
<keyword evidence="4" id="KW-1185">Reference proteome</keyword>
<dbReference type="RefSeq" id="WP_344665336.1">
    <property type="nucleotide sequence ID" value="NZ_BAAAQN010000009.1"/>
</dbReference>
<sequence>MHTAEPPGTDGTSEFDDVWVVIPVYNEAAVIADVVEDVLPTFPHVVCVDDGSRDDSAERIFHTGAHLVTHPVNLGQGAALQTGLEYALLHDDAQYFVTFDADGQHRVEDAAELVRAVKGGDADVALGSRFLGDTEQVPWIKRALLKTVAALSPAARRLQLTDAHNGLRVLNRPAASQLKITMNGMAHASEIVDYLARSELEVTEVPVTVLYTDYSKAKGQSLINGVNILFDLSLRSRRS</sequence>
<proteinExistence type="inferred from homology"/>
<name>A0ABP5FCS0_9ACTN</name>
<comment type="caution">
    <text evidence="3">The sequence shown here is derived from an EMBL/GenBank/DDBJ whole genome shotgun (WGS) entry which is preliminary data.</text>
</comment>
<evidence type="ECO:0000313" key="4">
    <source>
        <dbReference type="Proteomes" id="UP001500751"/>
    </source>
</evidence>
<dbReference type="InterPro" id="IPR001173">
    <property type="entry name" value="Glyco_trans_2-like"/>
</dbReference>
<dbReference type="PANTHER" id="PTHR48090">
    <property type="entry name" value="UNDECAPRENYL-PHOSPHATE 4-DEOXY-4-FORMAMIDO-L-ARABINOSE TRANSFERASE-RELATED"/>
    <property type="match status" value="1"/>
</dbReference>
<dbReference type="Pfam" id="PF00535">
    <property type="entry name" value="Glycos_transf_2"/>
    <property type="match status" value="1"/>
</dbReference>
<dbReference type="InterPro" id="IPR029044">
    <property type="entry name" value="Nucleotide-diphossugar_trans"/>
</dbReference>
<dbReference type="Gene3D" id="3.90.550.10">
    <property type="entry name" value="Spore Coat Polysaccharide Biosynthesis Protein SpsA, Chain A"/>
    <property type="match status" value="1"/>
</dbReference>
<evidence type="ECO:0000313" key="3">
    <source>
        <dbReference type="EMBL" id="GAA2023270.1"/>
    </source>
</evidence>
<dbReference type="SUPFAM" id="SSF53448">
    <property type="entry name" value="Nucleotide-diphospho-sugar transferases"/>
    <property type="match status" value="1"/>
</dbReference>
<dbReference type="CDD" id="cd04179">
    <property type="entry name" value="DPM_DPG-synthase_like"/>
    <property type="match status" value="1"/>
</dbReference>
<accession>A0ABP5FCS0</accession>
<dbReference type="InterPro" id="IPR050256">
    <property type="entry name" value="Glycosyltransferase_2"/>
</dbReference>
<dbReference type="EMBL" id="BAAAQN010000009">
    <property type="protein sequence ID" value="GAA2023270.1"/>
    <property type="molecule type" value="Genomic_DNA"/>
</dbReference>
<dbReference type="Proteomes" id="UP001500751">
    <property type="component" value="Unassembled WGS sequence"/>
</dbReference>
<protein>
    <submittedName>
        <fullName evidence="3">Glycosyltransferase</fullName>
    </submittedName>
</protein>
<gene>
    <name evidence="3" type="ORF">GCM10009839_20990</name>
</gene>
<organism evidence="3 4">
    <name type="scientific">Catenulispora yoronensis</name>
    <dbReference type="NCBI Taxonomy" id="450799"/>
    <lineage>
        <taxon>Bacteria</taxon>
        <taxon>Bacillati</taxon>
        <taxon>Actinomycetota</taxon>
        <taxon>Actinomycetes</taxon>
        <taxon>Catenulisporales</taxon>
        <taxon>Catenulisporaceae</taxon>
        <taxon>Catenulispora</taxon>
    </lineage>
</organism>
<comment type="similarity">
    <text evidence="1">Belongs to the glycosyltransferase 2 family.</text>
</comment>
<feature type="domain" description="Glycosyltransferase 2-like" evidence="2">
    <location>
        <begin position="20"/>
        <end position="175"/>
    </location>
</feature>
<dbReference type="PANTHER" id="PTHR48090:SF7">
    <property type="entry name" value="RFBJ PROTEIN"/>
    <property type="match status" value="1"/>
</dbReference>
<evidence type="ECO:0000259" key="2">
    <source>
        <dbReference type="Pfam" id="PF00535"/>
    </source>
</evidence>